<protein>
    <submittedName>
        <fullName evidence="1">Uncharacterized protein</fullName>
    </submittedName>
</protein>
<keyword evidence="2" id="KW-1185">Reference proteome</keyword>
<dbReference type="Proteomes" id="UP001057402">
    <property type="component" value="Chromosome 5"/>
</dbReference>
<sequence length="455" mass="50458">MTPRATAPLPLFLLLLYGSAASRSFIALQCPEELENYPLGSKYLSNLSRLLLQLVYAKGQISFFYNVTEGEPPDTVYGQYLCRPDVTGDLCLSCINFGSAEILTACPGRKGAIIWYDECLIRYSNRSFFSVMESAPSYLSYLPATSSYPDIFGTTLAGLVQNTTDSAIDSDTHYATTCWPVLSFLKMYVRAQCMPDQSKKDCRLCFTAATSNIGSFNSMKQSARIYLPSCYLRYEISDSRSQAPSPGPAANRATNSKGGRRKTSVRKWIVTSAVAGFCLVTIFSGLCVLAKLLAKISEDKQTGKAVWSGDQSKGLRCQILNDESRPETSVNNTGDKYSMQLHVILMATSNFSDDCKLGQGGFGPVYKGTLADGREIAVKRLSRTSCQGLRELKNEATLIAELQHRNLVKLLGSCIEEHEKLLIYEYMPNKSLDFFLFGTRLLYELRFPDNGMRLS</sequence>
<dbReference type="EMBL" id="CM042884">
    <property type="protein sequence ID" value="KAI4370959.1"/>
    <property type="molecule type" value="Genomic_DNA"/>
</dbReference>
<organism evidence="1 2">
    <name type="scientific">Melastoma candidum</name>
    <dbReference type="NCBI Taxonomy" id="119954"/>
    <lineage>
        <taxon>Eukaryota</taxon>
        <taxon>Viridiplantae</taxon>
        <taxon>Streptophyta</taxon>
        <taxon>Embryophyta</taxon>
        <taxon>Tracheophyta</taxon>
        <taxon>Spermatophyta</taxon>
        <taxon>Magnoliopsida</taxon>
        <taxon>eudicotyledons</taxon>
        <taxon>Gunneridae</taxon>
        <taxon>Pentapetalae</taxon>
        <taxon>rosids</taxon>
        <taxon>malvids</taxon>
        <taxon>Myrtales</taxon>
        <taxon>Melastomataceae</taxon>
        <taxon>Melastomatoideae</taxon>
        <taxon>Melastomateae</taxon>
        <taxon>Melastoma</taxon>
    </lineage>
</organism>
<evidence type="ECO:0000313" key="2">
    <source>
        <dbReference type="Proteomes" id="UP001057402"/>
    </source>
</evidence>
<evidence type="ECO:0000313" key="1">
    <source>
        <dbReference type="EMBL" id="KAI4370959.1"/>
    </source>
</evidence>
<gene>
    <name evidence="1" type="ORF">MLD38_019245</name>
</gene>
<comment type="caution">
    <text evidence="1">The sequence shown here is derived from an EMBL/GenBank/DDBJ whole genome shotgun (WGS) entry which is preliminary data.</text>
</comment>
<accession>A0ACB9QWD6</accession>
<name>A0ACB9QWD6_9MYRT</name>
<reference evidence="2" key="1">
    <citation type="journal article" date="2023" name="Front. Plant Sci.">
        <title>Chromosomal-level genome assembly of Melastoma candidum provides insights into trichome evolution.</title>
        <authorList>
            <person name="Zhong Y."/>
            <person name="Wu W."/>
            <person name="Sun C."/>
            <person name="Zou P."/>
            <person name="Liu Y."/>
            <person name="Dai S."/>
            <person name="Zhou R."/>
        </authorList>
    </citation>
    <scope>NUCLEOTIDE SEQUENCE [LARGE SCALE GENOMIC DNA]</scope>
</reference>
<proteinExistence type="predicted"/>